<dbReference type="PATRIC" id="fig|472175.3.peg.3214"/>
<gene>
    <name evidence="3" type="ORF">EL18_03218</name>
</gene>
<comment type="caution">
    <text evidence="3">The sequence shown here is derived from an EMBL/GenBank/DDBJ whole genome shotgun (WGS) entry which is preliminary data.</text>
</comment>
<dbReference type="AlphaFoldDB" id="A0A084U7M6"/>
<feature type="transmembrane region" description="Helical" evidence="1">
    <location>
        <begin position="238"/>
        <end position="259"/>
    </location>
</feature>
<dbReference type="eggNOG" id="COG1238">
    <property type="taxonomic scope" value="Bacteria"/>
</dbReference>
<dbReference type="EMBL" id="JMQM01000002">
    <property type="protein sequence ID" value="KFB08962.1"/>
    <property type="molecule type" value="Genomic_DNA"/>
</dbReference>
<keyword evidence="1" id="KW-0812">Transmembrane</keyword>
<evidence type="ECO:0000256" key="1">
    <source>
        <dbReference type="SAM" id="Phobius"/>
    </source>
</evidence>
<dbReference type="GO" id="GO:0005886">
    <property type="term" value="C:plasma membrane"/>
    <property type="evidence" value="ECO:0007669"/>
    <property type="project" value="TreeGrafter"/>
</dbReference>
<dbReference type="PANTHER" id="PTHR42709:SF11">
    <property type="entry name" value="DEDA FAMILY PROTEIN"/>
    <property type="match status" value="1"/>
</dbReference>
<dbReference type="InterPro" id="IPR051311">
    <property type="entry name" value="DedA_domain"/>
</dbReference>
<keyword evidence="1" id="KW-0472">Membrane</keyword>
<dbReference type="Pfam" id="PF09335">
    <property type="entry name" value="VTT_dom"/>
    <property type="match status" value="1"/>
</dbReference>
<evidence type="ECO:0000313" key="3">
    <source>
        <dbReference type="EMBL" id="KFB08962.1"/>
    </source>
</evidence>
<name>A0A084U7M6_9HYPH</name>
<feature type="domain" description="VTT" evidence="2">
    <location>
        <begin position="119"/>
        <end position="223"/>
    </location>
</feature>
<accession>A0A084U7M6</accession>
<organism evidence="3 4">
    <name type="scientific">Nitratireductor basaltis</name>
    <dbReference type="NCBI Taxonomy" id="472175"/>
    <lineage>
        <taxon>Bacteria</taxon>
        <taxon>Pseudomonadati</taxon>
        <taxon>Pseudomonadota</taxon>
        <taxon>Alphaproteobacteria</taxon>
        <taxon>Hyphomicrobiales</taxon>
        <taxon>Phyllobacteriaceae</taxon>
        <taxon>Nitratireductor</taxon>
    </lineage>
</organism>
<feature type="transmembrane region" description="Helical" evidence="1">
    <location>
        <begin position="203"/>
        <end position="226"/>
    </location>
</feature>
<dbReference type="InterPro" id="IPR032816">
    <property type="entry name" value="VTT_dom"/>
</dbReference>
<evidence type="ECO:0000313" key="4">
    <source>
        <dbReference type="Proteomes" id="UP000053675"/>
    </source>
</evidence>
<dbReference type="STRING" id="472175.EL18_03218"/>
<feature type="transmembrane region" description="Helical" evidence="1">
    <location>
        <begin position="123"/>
        <end position="145"/>
    </location>
</feature>
<sequence length="260" mass="29205">MMAAAADYTSAPALVNRVMHEATDFYELHIDLGRRRALRHRHLLHRQPASGMPLQPVWPDGWRTEPLMLRRLYDYTLSLAATRHAEKALASVSFIESSVFPIPPDVLLIPMVLSERAKWLRHALICTIASVAGALLGYLIGAFLYETIGEPILAFYGKEDSFEKIAAWYNDWGGWGVLFAAVTPFPYKVLTIFSGATGLSLPVFIIVSIIGRGLRFFLVAWLLYRFGPPIRIFIEKNLGLLFTAFMVLLIGGFAAIRYVF</sequence>
<dbReference type="PANTHER" id="PTHR42709">
    <property type="entry name" value="ALKALINE PHOSPHATASE LIKE PROTEIN"/>
    <property type="match status" value="1"/>
</dbReference>
<dbReference type="Proteomes" id="UP000053675">
    <property type="component" value="Unassembled WGS sequence"/>
</dbReference>
<evidence type="ECO:0000259" key="2">
    <source>
        <dbReference type="Pfam" id="PF09335"/>
    </source>
</evidence>
<keyword evidence="1" id="KW-1133">Transmembrane helix</keyword>
<protein>
    <submittedName>
        <fullName evidence="3">DedA family protein</fullName>
    </submittedName>
</protein>
<keyword evidence="4" id="KW-1185">Reference proteome</keyword>
<proteinExistence type="predicted"/>
<reference evidence="3 4" key="1">
    <citation type="submission" date="2014-05" db="EMBL/GenBank/DDBJ databases">
        <title>Draft Genome Sequence of Nitratireductor basaltis Strain UMTGB225, A Marine Bacterium Isolated from Green Barrel Tunicate.</title>
        <authorList>
            <person name="Gan H.Y."/>
        </authorList>
    </citation>
    <scope>NUCLEOTIDE SEQUENCE [LARGE SCALE GENOMIC DNA]</scope>
    <source>
        <strain evidence="3 4">UMTGB225</strain>
    </source>
</reference>